<comment type="subcellular location">
    <subcellularLocation>
        <location evidence="1 8">Cell outer membrane</location>
        <topology evidence="1 8">Multi-pass membrane protein</topology>
    </subcellularLocation>
</comment>
<keyword evidence="10" id="KW-0732">Signal</keyword>
<sequence>MKKHLLTGLMASVALPSFAAGVHGDIEELLVTGRASAPPLQGRAEAASAGTVLAHQLEHRPILRPAEILETIPGMVITQHSGGGKANQYFLRGFNLDHSTDFATFIEGAPVNMVTHGHGQGYSDLNFLIPELIDSMVYRKGPYYADSGDFASAGSSHISYASAKQGHTLKLSIGEDGYRRALLLGGGDTSSGNWVYGLSKMENDGPWSHPDALKRDNVFLKHTWGHAEGGLSLSALYFDSRWNGTDQIPQRYVDSGQLNRFDSLDTGTGGDTHRYQLAINQWLTLADDKRLQTNAYIVDYALQLTGNFTYYANDPVNGDQVTQFDDRLLYGGGVSYEWELSPTHKLQLGSDLRHDNIKDVGVGKSIDRRIYAMDSRASVEETSFSAHSSILSQWTPALASTVGLRYDHMEVDVTDRLNNADSGRRDEQLLSPKLSLRADLSEHTALFLNYGQGYHSNDARGVVGGDVPLMSESEGYEIGVTNSTVAGLQLSVVAFRLALDSELVFVGDDGTTEAKDASRRTGIELSAYYRPTDWLIVDADYTQSEATFSSGEFTGQNVPDSVEDVFSAGLSLESGRGYYGGLRIRYFGPRNLTESGDRKSDATTVVNANLGMQFAVGLALSVEVLNLFDSDDNDITYWYESRPTPTADLQEDYHSHPMIPRTLRATLTYHF</sequence>
<dbReference type="PANTHER" id="PTHR30069">
    <property type="entry name" value="TONB-DEPENDENT OUTER MEMBRANE RECEPTOR"/>
    <property type="match status" value="1"/>
</dbReference>
<keyword evidence="7 8" id="KW-0998">Cell outer membrane</keyword>
<feature type="signal peptide" evidence="10">
    <location>
        <begin position="1"/>
        <end position="19"/>
    </location>
</feature>
<keyword evidence="4 8" id="KW-0812">Transmembrane</keyword>
<evidence type="ECO:0000259" key="11">
    <source>
        <dbReference type="Pfam" id="PF00593"/>
    </source>
</evidence>
<dbReference type="Proteomes" id="UP000765845">
    <property type="component" value="Unassembled WGS sequence"/>
</dbReference>
<comment type="similarity">
    <text evidence="8 9">Belongs to the TonB-dependent receptor family.</text>
</comment>
<protein>
    <submittedName>
        <fullName evidence="13">TonB-dependent receptor</fullName>
    </submittedName>
</protein>
<gene>
    <name evidence="13" type="ORF">HCU74_12590</name>
</gene>
<evidence type="ECO:0000256" key="4">
    <source>
        <dbReference type="ARBA" id="ARBA00022692"/>
    </source>
</evidence>
<dbReference type="Gene3D" id="2.40.170.20">
    <property type="entry name" value="TonB-dependent receptor, beta-barrel domain"/>
    <property type="match status" value="1"/>
</dbReference>
<evidence type="ECO:0000256" key="6">
    <source>
        <dbReference type="ARBA" id="ARBA00023136"/>
    </source>
</evidence>
<evidence type="ECO:0000256" key="8">
    <source>
        <dbReference type="PROSITE-ProRule" id="PRU01360"/>
    </source>
</evidence>
<dbReference type="InterPro" id="IPR012910">
    <property type="entry name" value="Plug_dom"/>
</dbReference>
<evidence type="ECO:0000256" key="2">
    <source>
        <dbReference type="ARBA" id="ARBA00022448"/>
    </source>
</evidence>
<evidence type="ECO:0000256" key="7">
    <source>
        <dbReference type="ARBA" id="ARBA00023237"/>
    </source>
</evidence>
<keyword evidence="6 8" id="KW-0472">Membrane</keyword>
<dbReference type="Pfam" id="PF07715">
    <property type="entry name" value="Plug"/>
    <property type="match status" value="1"/>
</dbReference>
<accession>A0ABX1GGB1</accession>
<evidence type="ECO:0000313" key="13">
    <source>
        <dbReference type="EMBL" id="NKI18245.1"/>
    </source>
</evidence>
<comment type="caution">
    <text evidence="13">The sequence shown here is derived from an EMBL/GenBank/DDBJ whole genome shotgun (WGS) entry which is preliminary data.</text>
</comment>
<evidence type="ECO:0000313" key="14">
    <source>
        <dbReference type="Proteomes" id="UP000765845"/>
    </source>
</evidence>
<dbReference type="InterPro" id="IPR037066">
    <property type="entry name" value="Plug_dom_sf"/>
</dbReference>
<evidence type="ECO:0000259" key="12">
    <source>
        <dbReference type="Pfam" id="PF07715"/>
    </source>
</evidence>
<keyword evidence="3 8" id="KW-1134">Transmembrane beta strand</keyword>
<name>A0ABX1GGB1_9GAMM</name>
<organism evidence="13 14">
    <name type="scientific">Spongiibacter thalassae</name>
    <dbReference type="NCBI Taxonomy" id="2721624"/>
    <lineage>
        <taxon>Bacteria</taxon>
        <taxon>Pseudomonadati</taxon>
        <taxon>Pseudomonadota</taxon>
        <taxon>Gammaproteobacteria</taxon>
        <taxon>Cellvibrionales</taxon>
        <taxon>Spongiibacteraceae</taxon>
        <taxon>Spongiibacter</taxon>
    </lineage>
</organism>
<dbReference type="Pfam" id="PF00593">
    <property type="entry name" value="TonB_dep_Rec_b-barrel"/>
    <property type="match status" value="1"/>
</dbReference>
<evidence type="ECO:0000256" key="5">
    <source>
        <dbReference type="ARBA" id="ARBA00023077"/>
    </source>
</evidence>
<dbReference type="InterPro" id="IPR000531">
    <property type="entry name" value="Beta-barrel_TonB"/>
</dbReference>
<reference evidence="13 14" key="1">
    <citation type="submission" date="2020-04" db="EMBL/GenBank/DDBJ databases">
        <authorList>
            <person name="Yoon J."/>
        </authorList>
    </citation>
    <scope>NUCLEOTIDE SEQUENCE [LARGE SCALE GENOMIC DNA]</scope>
    <source>
        <strain evidence="13 14">KMU-166</strain>
    </source>
</reference>
<feature type="domain" description="TonB-dependent receptor plug" evidence="12">
    <location>
        <begin position="47"/>
        <end position="154"/>
    </location>
</feature>
<dbReference type="Gene3D" id="2.170.130.10">
    <property type="entry name" value="TonB-dependent receptor, plug domain"/>
    <property type="match status" value="1"/>
</dbReference>
<feature type="domain" description="TonB-dependent receptor-like beta-barrel" evidence="11">
    <location>
        <begin position="238"/>
        <end position="627"/>
    </location>
</feature>
<dbReference type="SUPFAM" id="SSF56935">
    <property type="entry name" value="Porins"/>
    <property type="match status" value="1"/>
</dbReference>
<dbReference type="PROSITE" id="PS52016">
    <property type="entry name" value="TONB_DEPENDENT_REC_3"/>
    <property type="match status" value="1"/>
</dbReference>
<dbReference type="PANTHER" id="PTHR30069:SF36">
    <property type="entry name" value="BLL6948 PROTEIN"/>
    <property type="match status" value="1"/>
</dbReference>
<evidence type="ECO:0000256" key="1">
    <source>
        <dbReference type="ARBA" id="ARBA00004571"/>
    </source>
</evidence>
<keyword evidence="14" id="KW-1185">Reference proteome</keyword>
<evidence type="ECO:0000256" key="3">
    <source>
        <dbReference type="ARBA" id="ARBA00022452"/>
    </source>
</evidence>
<dbReference type="InterPro" id="IPR036942">
    <property type="entry name" value="Beta-barrel_TonB_sf"/>
</dbReference>
<feature type="chain" id="PRO_5046600283" evidence="10">
    <location>
        <begin position="20"/>
        <end position="671"/>
    </location>
</feature>
<evidence type="ECO:0000256" key="9">
    <source>
        <dbReference type="RuleBase" id="RU003357"/>
    </source>
</evidence>
<evidence type="ECO:0000256" key="10">
    <source>
        <dbReference type="SAM" id="SignalP"/>
    </source>
</evidence>
<keyword evidence="5 9" id="KW-0798">TonB box</keyword>
<dbReference type="EMBL" id="JAAWWK010000004">
    <property type="protein sequence ID" value="NKI18245.1"/>
    <property type="molecule type" value="Genomic_DNA"/>
</dbReference>
<keyword evidence="2 8" id="KW-0813">Transport</keyword>
<dbReference type="RefSeq" id="WP_168450765.1">
    <property type="nucleotide sequence ID" value="NZ_JAAWWK010000004.1"/>
</dbReference>
<dbReference type="InterPro" id="IPR039426">
    <property type="entry name" value="TonB-dep_rcpt-like"/>
</dbReference>
<proteinExistence type="inferred from homology"/>
<keyword evidence="13" id="KW-0675">Receptor</keyword>